<dbReference type="GO" id="GO:0005737">
    <property type="term" value="C:cytoplasm"/>
    <property type="evidence" value="ECO:0007669"/>
    <property type="project" value="UniProtKB-SubCell"/>
</dbReference>
<dbReference type="GO" id="GO:0003677">
    <property type="term" value="F:DNA binding"/>
    <property type="evidence" value="ECO:0007669"/>
    <property type="project" value="InterPro"/>
</dbReference>
<sequence length="527" mass="61099">MNSLVVWTRLLCILCGLGSLSVRVQAQLVTKEAPVLARVEHLQTTSDHEAALRLLRDYLPTVSPQDTLQLTEVYHHIALSHWYLSQYYDALRYYEKAFALDRALNHRRNMALRLNNIGLVHWRLGQCDMAIENFTASARMAQAEHDERLLGVNYLNLGLLWKNQRDLPKAYAFNQQAIALLTRTHDDKNLANAFNNRGQTFKIEARYDSAEYYYRAAHRLRERLGDREGMATSLNNLSEIYFHTQRLPEAFDAVHYSLALSEEIHNHLRIKEALANLSEYHEQTGQLDSALYYHKAYEALSDSLHAQTQTSEVAFYQAHLGSELKELKIRDLQAAQASMQTRVWWGVAVLLGGLLAGVWVGRWRWRTVQRERRQAEQQLVQARQQLTAREQELKEYVITLSTQRSLIHSLEEALTQRRPAPEAVPVAEVDELLQRKILTDEDWELYKAKFQSIYPGFFSQLKLSKVAFTEAEVRYMVLFKLNLTSREMADLLGISPQSVRVSKLRLKKKLQRHQYDSVETFLEEALC</sequence>
<dbReference type="PROSITE" id="PS50005">
    <property type="entry name" value="TPR"/>
    <property type="match status" value="1"/>
</dbReference>
<dbReference type="Proteomes" id="UP000198510">
    <property type="component" value="Unassembled WGS sequence"/>
</dbReference>
<dbReference type="InterPro" id="IPR019734">
    <property type="entry name" value="TPR_rpt"/>
</dbReference>
<evidence type="ECO:0000256" key="1">
    <source>
        <dbReference type="ARBA" id="ARBA00004496"/>
    </source>
</evidence>
<dbReference type="InterPro" id="IPR016032">
    <property type="entry name" value="Sig_transdc_resp-reg_C-effctor"/>
</dbReference>
<keyword evidence="3" id="KW-0677">Repeat</keyword>
<dbReference type="Gene3D" id="1.25.40.10">
    <property type="entry name" value="Tetratricopeptide repeat domain"/>
    <property type="match status" value="2"/>
</dbReference>
<evidence type="ECO:0000256" key="5">
    <source>
        <dbReference type="ARBA" id="ARBA00038253"/>
    </source>
</evidence>
<organism evidence="9 10">
    <name type="scientific">Catalinimonas alkaloidigena</name>
    <dbReference type="NCBI Taxonomy" id="1075417"/>
    <lineage>
        <taxon>Bacteria</taxon>
        <taxon>Pseudomonadati</taxon>
        <taxon>Bacteroidota</taxon>
        <taxon>Cytophagia</taxon>
        <taxon>Cytophagales</taxon>
        <taxon>Catalimonadaceae</taxon>
        <taxon>Catalinimonas</taxon>
    </lineage>
</organism>
<evidence type="ECO:0000313" key="9">
    <source>
        <dbReference type="EMBL" id="SDL27063.1"/>
    </source>
</evidence>
<dbReference type="InterPro" id="IPR011990">
    <property type="entry name" value="TPR-like_helical_dom_sf"/>
</dbReference>
<keyword evidence="10" id="KW-1185">Reference proteome</keyword>
<dbReference type="PANTHER" id="PTHR46630">
    <property type="entry name" value="TETRATRICOPEPTIDE REPEAT PROTEIN 29"/>
    <property type="match status" value="1"/>
</dbReference>
<comment type="similarity">
    <text evidence="5">Belongs to the Rap family.</text>
</comment>
<keyword evidence="8" id="KW-0472">Membrane</keyword>
<dbReference type="AlphaFoldDB" id="A0A1G9IQ27"/>
<keyword evidence="8" id="KW-1133">Transmembrane helix</keyword>
<comment type="subcellular location">
    <subcellularLocation>
        <location evidence="1">Cytoplasm</location>
    </subcellularLocation>
</comment>
<dbReference type="RefSeq" id="WP_176956049.1">
    <property type="nucleotide sequence ID" value="NZ_FNFO01000005.1"/>
</dbReference>
<feature type="coiled-coil region" evidence="7">
    <location>
        <begin position="365"/>
        <end position="392"/>
    </location>
</feature>
<dbReference type="Pfam" id="PF13424">
    <property type="entry name" value="TPR_12"/>
    <property type="match status" value="2"/>
</dbReference>
<reference evidence="9 10" key="1">
    <citation type="submission" date="2016-10" db="EMBL/GenBank/DDBJ databases">
        <authorList>
            <person name="de Groot N.N."/>
        </authorList>
    </citation>
    <scope>NUCLEOTIDE SEQUENCE [LARGE SCALE GENOMIC DNA]</scope>
    <source>
        <strain evidence="9 10">DSM 25186</strain>
    </source>
</reference>
<evidence type="ECO:0000256" key="3">
    <source>
        <dbReference type="ARBA" id="ARBA00022737"/>
    </source>
</evidence>
<feature type="transmembrane region" description="Helical" evidence="8">
    <location>
        <begin position="343"/>
        <end position="363"/>
    </location>
</feature>
<keyword evidence="8" id="KW-0812">Transmembrane</keyword>
<evidence type="ECO:0000256" key="6">
    <source>
        <dbReference type="PROSITE-ProRule" id="PRU00339"/>
    </source>
</evidence>
<keyword evidence="7" id="KW-0175">Coiled coil</keyword>
<evidence type="ECO:0000256" key="2">
    <source>
        <dbReference type="ARBA" id="ARBA00022490"/>
    </source>
</evidence>
<proteinExistence type="inferred from homology"/>
<dbReference type="SUPFAM" id="SSF46894">
    <property type="entry name" value="C-terminal effector domain of the bipartite response regulators"/>
    <property type="match status" value="1"/>
</dbReference>
<protein>
    <submittedName>
        <fullName evidence="9">Tetratricopeptide repeat-containing protein</fullName>
    </submittedName>
</protein>
<keyword evidence="4 6" id="KW-0802">TPR repeat</keyword>
<gene>
    <name evidence="9" type="ORF">SAMN05421823_10565</name>
</gene>
<dbReference type="EMBL" id="FNFO01000005">
    <property type="protein sequence ID" value="SDL27063.1"/>
    <property type="molecule type" value="Genomic_DNA"/>
</dbReference>
<evidence type="ECO:0000256" key="8">
    <source>
        <dbReference type="SAM" id="Phobius"/>
    </source>
</evidence>
<evidence type="ECO:0000256" key="4">
    <source>
        <dbReference type="ARBA" id="ARBA00022803"/>
    </source>
</evidence>
<evidence type="ECO:0000256" key="7">
    <source>
        <dbReference type="SAM" id="Coils"/>
    </source>
</evidence>
<dbReference type="STRING" id="1075417.SAMN05421823_10565"/>
<keyword evidence="2" id="KW-0963">Cytoplasm</keyword>
<evidence type="ECO:0000313" key="10">
    <source>
        <dbReference type="Proteomes" id="UP000198510"/>
    </source>
</evidence>
<feature type="repeat" description="TPR" evidence="6">
    <location>
        <begin position="71"/>
        <end position="104"/>
    </location>
</feature>
<dbReference type="GO" id="GO:0006355">
    <property type="term" value="P:regulation of DNA-templated transcription"/>
    <property type="evidence" value="ECO:0007669"/>
    <property type="project" value="InterPro"/>
</dbReference>
<accession>A0A1G9IQ27</accession>
<dbReference type="InterPro" id="IPR051476">
    <property type="entry name" value="Bac_ResReg_Asp_Phosphatase"/>
</dbReference>
<dbReference type="SUPFAM" id="SSF48452">
    <property type="entry name" value="TPR-like"/>
    <property type="match status" value="2"/>
</dbReference>
<name>A0A1G9IQ27_9BACT</name>
<dbReference type="PANTHER" id="PTHR46630:SF1">
    <property type="entry name" value="TETRATRICOPEPTIDE REPEAT PROTEIN 29"/>
    <property type="match status" value="1"/>
</dbReference>
<dbReference type="SMART" id="SM00028">
    <property type="entry name" value="TPR"/>
    <property type="match status" value="5"/>
</dbReference>